<reference evidence="4 5" key="1">
    <citation type="submission" date="2021-11" db="EMBL/GenBank/DDBJ databases">
        <title>Draft genome sequence of Actinomycetospora sp. SF1 isolated from the rhizosphere soil.</title>
        <authorList>
            <person name="Duangmal K."/>
            <person name="Chantavorakit T."/>
        </authorList>
    </citation>
    <scope>NUCLEOTIDE SEQUENCE [LARGE SCALE GENOMIC DNA]</scope>
    <source>
        <strain evidence="4 5">TBRC 5722</strain>
    </source>
</reference>
<dbReference type="InterPro" id="IPR013094">
    <property type="entry name" value="AB_hydrolase_3"/>
</dbReference>
<organism evidence="4 5">
    <name type="scientific">Actinomycetospora endophytica</name>
    <dbReference type="NCBI Taxonomy" id="2291215"/>
    <lineage>
        <taxon>Bacteria</taxon>
        <taxon>Bacillati</taxon>
        <taxon>Actinomycetota</taxon>
        <taxon>Actinomycetes</taxon>
        <taxon>Pseudonocardiales</taxon>
        <taxon>Pseudonocardiaceae</taxon>
        <taxon>Actinomycetospora</taxon>
    </lineage>
</organism>
<dbReference type="SUPFAM" id="SSF53474">
    <property type="entry name" value="alpha/beta-Hydrolases"/>
    <property type="match status" value="1"/>
</dbReference>
<accession>A0ABS8PKZ3</accession>
<protein>
    <submittedName>
        <fullName evidence="4">Alpha/beta hydrolase</fullName>
    </submittedName>
</protein>
<keyword evidence="5" id="KW-1185">Reference proteome</keyword>
<gene>
    <name evidence="4" type="ORF">LQ327_32345</name>
</gene>
<evidence type="ECO:0000313" key="5">
    <source>
        <dbReference type="Proteomes" id="UP001199469"/>
    </source>
</evidence>
<dbReference type="PANTHER" id="PTHR48081:SF8">
    <property type="entry name" value="ALPHA_BETA HYDROLASE FOLD-3 DOMAIN-CONTAINING PROTEIN-RELATED"/>
    <property type="match status" value="1"/>
</dbReference>
<dbReference type="PANTHER" id="PTHR48081">
    <property type="entry name" value="AB HYDROLASE SUPERFAMILY PROTEIN C4A8.06C"/>
    <property type="match status" value="1"/>
</dbReference>
<dbReference type="GO" id="GO:0016787">
    <property type="term" value="F:hydrolase activity"/>
    <property type="evidence" value="ECO:0007669"/>
    <property type="project" value="UniProtKB-KW"/>
</dbReference>
<name>A0ABS8PKZ3_9PSEU</name>
<dbReference type="Pfam" id="PF07859">
    <property type="entry name" value="Abhydrolase_3"/>
    <property type="match status" value="1"/>
</dbReference>
<dbReference type="EMBL" id="JAJNDB010000010">
    <property type="protein sequence ID" value="MCD2198071.1"/>
    <property type="molecule type" value="Genomic_DNA"/>
</dbReference>
<feature type="region of interest" description="Disordered" evidence="2">
    <location>
        <begin position="309"/>
        <end position="335"/>
    </location>
</feature>
<evidence type="ECO:0000256" key="2">
    <source>
        <dbReference type="SAM" id="MobiDB-lite"/>
    </source>
</evidence>
<dbReference type="InterPro" id="IPR050300">
    <property type="entry name" value="GDXG_lipolytic_enzyme"/>
</dbReference>
<feature type="domain" description="Alpha/beta hydrolase fold-3" evidence="3">
    <location>
        <begin position="85"/>
        <end position="287"/>
    </location>
</feature>
<dbReference type="Proteomes" id="UP001199469">
    <property type="component" value="Unassembled WGS sequence"/>
</dbReference>
<evidence type="ECO:0000313" key="4">
    <source>
        <dbReference type="EMBL" id="MCD2198071.1"/>
    </source>
</evidence>
<evidence type="ECO:0000256" key="1">
    <source>
        <dbReference type="ARBA" id="ARBA00022801"/>
    </source>
</evidence>
<proteinExistence type="predicted"/>
<evidence type="ECO:0000259" key="3">
    <source>
        <dbReference type="Pfam" id="PF07859"/>
    </source>
</evidence>
<dbReference type="InterPro" id="IPR029058">
    <property type="entry name" value="AB_hydrolase_fold"/>
</dbReference>
<keyword evidence="1 4" id="KW-0378">Hydrolase</keyword>
<feature type="compositionally biased region" description="Basic residues" evidence="2">
    <location>
        <begin position="320"/>
        <end position="335"/>
    </location>
</feature>
<dbReference type="Gene3D" id="3.40.50.1820">
    <property type="entry name" value="alpha/beta hydrolase"/>
    <property type="match status" value="1"/>
</dbReference>
<sequence>MLDRDFWEPDVRPHLEAYVAAAGGGRGDVTDPALLAALRDPGPDPAPEPGVTWSAATIPNTAGDHDVPVRVYRPEHPDPRRPAYVLFHGGGLSFGHLNTEHRRCVELTRACGAVGVSVDYRMAPEHAPAVILDDAYSALRHVATHAEDYDVDPRRIVLTGSSGGGMLTLALAQLVRDRGEFAPMLQLALYPNTDDRRLPEHVSRRTDLPVIPEPVIQQVMRNLVPSEPPAPYIVPNRTEDLTGLCPALVLVGQNDPLRDEAIHYSWRLVRAGVPTELHVLPGLPHGFDAIAPDADATRTAHDLMNHAVRRASSGPDPGVRRRSCRRSARGAGRRARCGARTHRSCARRSTAA</sequence>
<dbReference type="RefSeq" id="WP_230740656.1">
    <property type="nucleotide sequence ID" value="NZ_JAJNDB010000010.1"/>
</dbReference>
<comment type="caution">
    <text evidence="4">The sequence shown here is derived from an EMBL/GenBank/DDBJ whole genome shotgun (WGS) entry which is preliminary data.</text>
</comment>